<accession>A0A7R8V2R0</accession>
<dbReference type="AlphaFoldDB" id="A0A7R8V2R0"/>
<name>A0A7R8V2R0_HERIL</name>
<organism evidence="1 2">
    <name type="scientific">Hermetia illucens</name>
    <name type="common">Black soldier fly</name>
    <dbReference type="NCBI Taxonomy" id="343691"/>
    <lineage>
        <taxon>Eukaryota</taxon>
        <taxon>Metazoa</taxon>
        <taxon>Ecdysozoa</taxon>
        <taxon>Arthropoda</taxon>
        <taxon>Hexapoda</taxon>
        <taxon>Insecta</taxon>
        <taxon>Pterygota</taxon>
        <taxon>Neoptera</taxon>
        <taxon>Endopterygota</taxon>
        <taxon>Diptera</taxon>
        <taxon>Brachycera</taxon>
        <taxon>Stratiomyomorpha</taxon>
        <taxon>Stratiomyidae</taxon>
        <taxon>Hermetiinae</taxon>
        <taxon>Hermetia</taxon>
    </lineage>
</organism>
<protein>
    <submittedName>
        <fullName evidence="1">Uncharacterized protein</fullName>
    </submittedName>
</protein>
<reference evidence="1 2" key="1">
    <citation type="submission" date="2020-11" db="EMBL/GenBank/DDBJ databases">
        <authorList>
            <person name="Wallbank WR R."/>
            <person name="Pardo Diaz C."/>
            <person name="Kozak K."/>
            <person name="Martin S."/>
            <person name="Jiggins C."/>
            <person name="Moest M."/>
            <person name="Warren A I."/>
            <person name="Generalovic N T."/>
            <person name="Byers J.R.P. K."/>
            <person name="Montejo-Kovacevich G."/>
            <person name="Yen C E."/>
        </authorList>
    </citation>
    <scope>NUCLEOTIDE SEQUENCE [LARGE SCALE GENOMIC DNA]</scope>
</reference>
<keyword evidence="2" id="KW-1185">Reference proteome</keyword>
<evidence type="ECO:0000313" key="2">
    <source>
        <dbReference type="Proteomes" id="UP000594454"/>
    </source>
</evidence>
<evidence type="ECO:0000313" key="1">
    <source>
        <dbReference type="EMBL" id="CAD7091087.1"/>
    </source>
</evidence>
<sequence>MPKKEELDSQLGQLNSSIETDEIINYQLIIIEVILALKKINQIQTARAETLIDAHHRQINPRLLTLDRLAQEIRAIKSKLQPPSIYKLMSTQS</sequence>
<gene>
    <name evidence="1" type="ORF">HERILL_LOCUS13530</name>
</gene>
<dbReference type="InParanoid" id="A0A7R8V2R0"/>
<dbReference type="Proteomes" id="UP000594454">
    <property type="component" value="Chromosome 5"/>
</dbReference>
<proteinExistence type="predicted"/>
<dbReference type="EMBL" id="LR899013">
    <property type="protein sequence ID" value="CAD7091087.1"/>
    <property type="molecule type" value="Genomic_DNA"/>
</dbReference>